<evidence type="ECO:0000313" key="8">
    <source>
        <dbReference type="Proteomes" id="UP000280960"/>
    </source>
</evidence>
<keyword evidence="8" id="KW-1185">Reference proteome</keyword>
<dbReference type="SUPFAM" id="SSF56420">
    <property type="entry name" value="Peptide deformylase"/>
    <property type="match status" value="1"/>
</dbReference>
<dbReference type="InterPro" id="IPR036821">
    <property type="entry name" value="Peptide_deformylase_sf"/>
</dbReference>
<dbReference type="GO" id="GO:0006412">
    <property type="term" value="P:translation"/>
    <property type="evidence" value="ECO:0007669"/>
    <property type="project" value="UniProtKB-UniRule"/>
</dbReference>
<keyword evidence="3 6" id="KW-0378">Hydrolase</keyword>
<dbReference type="PANTHER" id="PTHR10458:SF22">
    <property type="entry name" value="PEPTIDE DEFORMYLASE"/>
    <property type="match status" value="1"/>
</dbReference>
<dbReference type="NCBIfam" id="TIGR00079">
    <property type="entry name" value="pept_deformyl"/>
    <property type="match status" value="1"/>
</dbReference>
<evidence type="ECO:0000313" key="7">
    <source>
        <dbReference type="EMBL" id="AYO30402.1"/>
    </source>
</evidence>
<dbReference type="Gene3D" id="3.90.45.10">
    <property type="entry name" value="Peptide deformylase"/>
    <property type="match status" value="1"/>
</dbReference>
<proteinExistence type="inferred from homology"/>
<keyword evidence="5 6" id="KW-0408">Iron</keyword>
<keyword evidence="2 6" id="KW-0479">Metal-binding</keyword>
<sequence>MAIRNIRKYGDEILRKKARDVTVFDDNLKTLLEDMAETMKDANGVGLAAPQVGILKKVVVIDVGNGLIELINPEIVFEEGEVVEVEGCLSIPGVNGEVARPQKVKVKALDRNGKKIEIEGEDLLARALCHEIDHLNGILFVDKVIKFVKPDSEG</sequence>
<reference evidence="7 8" key="1">
    <citation type="submission" date="2018-10" db="EMBL/GenBank/DDBJ databases">
        <authorList>
            <person name="Zhang X."/>
        </authorList>
    </citation>
    <scope>NUCLEOTIDE SEQUENCE [LARGE SCALE GENOMIC DNA]</scope>
    <source>
        <strain evidence="7 8">SK-G1</strain>
    </source>
</reference>
<dbReference type="GO" id="GO:0042586">
    <property type="term" value="F:peptide deformylase activity"/>
    <property type="evidence" value="ECO:0007669"/>
    <property type="project" value="UniProtKB-UniRule"/>
</dbReference>
<dbReference type="Pfam" id="PF01327">
    <property type="entry name" value="Pep_deformylase"/>
    <property type="match status" value="1"/>
</dbReference>
<protein>
    <recommendedName>
        <fullName evidence="6">Peptide deformylase</fullName>
        <shortName evidence="6">PDF</shortName>
        <ecNumber evidence="6">3.5.1.88</ecNumber>
    </recommendedName>
    <alternativeName>
        <fullName evidence="6">Polypeptide deformylase</fullName>
    </alternativeName>
</protein>
<dbReference type="PANTHER" id="PTHR10458">
    <property type="entry name" value="PEPTIDE DEFORMYLASE"/>
    <property type="match status" value="1"/>
</dbReference>
<feature type="active site" evidence="6">
    <location>
        <position position="131"/>
    </location>
</feature>
<gene>
    <name evidence="6 7" type="primary">def</name>
    <name evidence="7" type="ORF">D2962_07000</name>
</gene>
<dbReference type="NCBIfam" id="NF001159">
    <property type="entry name" value="PRK00150.1-3"/>
    <property type="match status" value="1"/>
</dbReference>
<dbReference type="RefSeq" id="WP_120766643.1">
    <property type="nucleotide sequence ID" value="NZ_CP033169.1"/>
</dbReference>
<comment type="cofactor">
    <cofactor evidence="6">
        <name>Fe(2+)</name>
        <dbReference type="ChEBI" id="CHEBI:29033"/>
    </cofactor>
    <text evidence="6">Binds 1 Fe(2+) ion.</text>
</comment>
<dbReference type="GO" id="GO:0046872">
    <property type="term" value="F:metal ion binding"/>
    <property type="evidence" value="ECO:0007669"/>
    <property type="project" value="UniProtKB-KW"/>
</dbReference>
<dbReference type="Proteomes" id="UP000280960">
    <property type="component" value="Chromosome"/>
</dbReference>
<evidence type="ECO:0000256" key="6">
    <source>
        <dbReference type="HAMAP-Rule" id="MF_00163"/>
    </source>
</evidence>
<dbReference type="KEGG" id="bacg:D2962_07000"/>
<dbReference type="EC" id="3.5.1.88" evidence="6"/>
<dbReference type="AlphaFoldDB" id="A0A3G2R4S2"/>
<evidence type="ECO:0000256" key="2">
    <source>
        <dbReference type="ARBA" id="ARBA00022723"/>
    </source>
</evidence>
<evidence type="ECO:0000256" key="3">
    <source>
        <dbReference type="ARBA" id="ARBA00022801"/>
    </source>
</evidence>
<accession>A0A3G2R4S2</accession>
<evidence type="ECO:0000256" key="4">
    <source>
        <dbReference type="ARBA" id="ARBA00022917"/>
    </source>
</evidence>
<evidence type="ECO:0000256" key="1">
    <source>
        <dbReference type="ARBA" id="ARBA00010759"/>
    </source>
</evidence>
<dbReference type="PRINTS" id="PR01576">
    <property type="entry name" value="PDEFORMYLASE"/>
</dbReference>
<keyword evidence="4 6" id="KW-0648">Protein biosynthesis</keyword>
<comment type="similarity">
    <text evidence="1 6">Belongs to the polypeptide deformylase family.</text>
</comment>
<organism evidence="7 8">
    <name type="scientific">Biomaibacter acetigenes</name>
    <dbReference type="NCBI Taxonomy" id="2316383"/>
    <lineage>
        <taxon>Bacteria</taxon>
        <taxon>Bacillati</taxon>
        <taxon>Bacillota</taxon>
        <taxon>Clostridia</taxon>
        <taxon>Thermosediminibacterales</taxon>
        <taxon>Tepidanaerobacteraceae</taxon>
        <taxon>Biomaibacter</taxon>
    </lineage>
</organism>
<name>A0A3G2R4S2_9FIRM</name>
<feature type="binding site" evidence="6">
    <location>
        <position position="88"/>
    </location>
    <ligand>
        <name>Fe cation</name>
        <dbReference type="ChEBI" id="CHEBI:24875"/>
    </ligand>
</feature>
<dbReference type="InterPro" id="IPR023635">
    <property type="entry name" value="Peptide_deformylase"/>
</dbReference>
<comment type="function">
    <text evidence="6">Removes the formyl group from the N-terminal Met of newly synthesized proteins. Requires at least a dipeptide for an efficient rate of reaction. N-terminal L-methionine is a prerequisite for activity but the enzyme has broad specificity at other positions.</text>
</comment>
<dbReference type="HAMAP" id="MF_00163">
    <property type="entry name" value="Pep_deformylase"/>
    <property type="match status" value="1"/>
</dbReference>
<feature type="binding site" evidence="6">
    <location>
        <position position="134"/>
    </location>
    <ligand>
        <name>Fe cation</name>
        <dbReference type="ChEBI" id="CHEBI:24875"/>
    </ligand>
</feature>
<comment type="catalytic activity">
    <reaction evidence="6">
        <text>N-terminal N-formyl-L-methionyl-[peptide] + H2O = N-terminal L-methionyl-[peptide] + formate</text>
        <dbReference type="Rhea" id="RHEA:24420"/>
        <dbReference type="Rhea" id="RHEA-COMP:10639"/>
        <dbReference type="Rhea" id="RHEA-COMP:10640"/>
        <dbReference type="ChEBI" id="CHEBI:15377"/>
        <dbReference type="ChEBI" id="CHEBI:15740"/>
        <dbReference type="ChEBI" id="CHEBI:49298"/>
        <dbReference type="ChEBI" id="CHEBI:64731"/>
        <dbReference type="EC" id="3.5.1.88"/>
    </reaction>
</comment>
<dbReference type="CDD" id="cd00487">
    <property type="entry name" value="Pep_deformylase"/>
    <property type="match status" value="1"/>
</dbReference>
<dbReference type="PIRSF" id="PIRSF004749">
    <property type="entry name" value="Pep_def"/>
    <property type="match status" value="1"/>
</dbReference>
<evidence type="ECO:0000256" key="5">
    <source>
        <dbReference type="ARBA" id="ARBA00023004"/>
    </source>
</evidence>
<dbReference type="FunFam" id="3.90.45.10:FF:000005">
    <property type="entry name" value="Peptide deformylase"/>
    <property type="match status" value="1"/>
</dbReference>
<feature type="binding site" evidence="6">
    <location>
        <position position="130"/>
    </location>
    <ligand>
        <name>Fe cation</name>
        <dbReference type="ChEBI" id="CHEBI:24875"/>
    </ligand>
</feature>
<dbReference type="EMBL" id="CP033169">
    <property type="protein sequence ID" value="AYO30402.1"/>
    <property type="molecule type" value="Genomic_DNA"/>
</dbReference>